<dbReference type="EMBL" id="JAABOE010000013">
    <property type="protein sequence ID" value="KAF3187618.1"/>
    <property type="molecule type" value="Genomic_DNA"/>
</dbReference>
<organism evidence="2 3">
    <name type="scientific">Orbilia oligospora</name>
    <name type="common">Nematode-trapping fungus</name>
    <name type="synonym">Arthrobotrys oligospora</name>
    <dbReference type="NCBI Taxonomy" id="2813651"/>
    <lineage>
        <taxon>Eukaryota</taxon>
        <taxon>Fungi</taxon>
        <taxon>Dikarya</taxon>
        <taxon>Ascomycota</taxon>
        <taxon>Pezizomycotina</taxon>
        <taxon>Orbiliomycetes</taxon>
        <taxon>Orbiliales</taxon>
        <taxon>Orbiliaceae</taxon>
        <taxon>Orbilia</taxon>
    </lineage>
</organism>
<accession>A0A7C8Q0Q4</accession>
<dbReference type="Proteomes" id="UP000479691">
    <property type="component" value="Unassembled WGS sequence"/>
</dbReference>
<feature type="region of interest" description="Disordered" evidence="1">
    <location>
        <begin position="26"/>
        <end position="52"/>
    </location>
</feature>
<feature type="compositionally biased region" description="Polar residues" evidence="1">
    <location>
        <begin position="39"/>
        <end position="52"/>
    </location>
</feature>
<protein>
    <submittedName>
        <fullName evidence="2">Uncharacterized protein</fullName>
    </submittedName>
</protein>
<sequence length="83" mass="8793">MVQEVSSSAMTTIAIIIGLSPSAQDVAFSNVSDGPPPSGGSQTMNSQSPMLPPQGSMSLIQVKIILRATDLLGRQPWCYEKDE</sequence>
<reference evidence="2 3" key="1">
    <citation type="submission" date="2019-06" db="EMBL/GenBank/DDBJ databases">
        <authorList>
            <person name="Palmer J.M."/>
        </authorList>
    </citation>
    <scope>NUCLEOTIDE SEQUENCE [LARGE SCALE GENOMIC DNA]</scope>
    <source>
        <strain evidence="2 3">TWF788</strain>
    </source>
</reference>
<name>A0A7C8Q0Q4_ORBOL</name>
<evidence type="ECO:0000256" key="1">
    <source>
        <dbReference type="SAM" id="MobiDB-lite"/>
    </source>
</evidence>
<gene>
    <name evidence="2" type="ORF">TWF788_001839</name>
</gene>
<dbReference type="AlphaFoldDB" id="A0A7C8Q0Q4"/>
<evidence type="ECO:0000313" key="2">
    <source>
        <dbReference type="EMBL" id="KAF3187618.1"/>
    </source>
</evidence>
<proteinExistence type="predicted"/>
<comment type="caution">
    <text evidence="2">The sequence shown here is derived from an EMBL/GenBank/DDBJ whole genome shotgun (WGS) entry which is preliminary data.</text>
</comment>
<evidence type="ECO:0000313" key="3">
    <source>
        <dbReference type="Proteomes" id="UP000479691"/>
    </source>
</evidence>